<organism evidence="2 4">
    <name type="scientific">Saliniramus fredricksonii</name>
    <dbReference type="NCBI Taxonomy" id="1653334"/>
    <lineage>
        <taxon>Bacteria</taxon>
        <taxon>Pseudomonadati</taxon>
        <taxon>Pseudomonadota</taxon>
        <taxon>Alphaproteobacteria</taxon>
        <taxon>Hyphomicrobiales</taxon>
        <taxon>Salinarimonadaceae</taxon>
        <taxon>Saliniramus</taxon>
    </lineage>
</organism>
<comment type="caution">
    <text evidence="2">The sequence shown here is derived from an EMBL/GenBank/DDBJ whole genome shotgun (WGS) entry which is preliminary data.</text>
</comment>
<sequence length="84" mass="8960">MALVARRVGLESWREAVARRAAMADRGSACLAAFDEACAAGVPEHIAAYRTLDAHGCLDRVNLPGDSQKQPEQAENDQIEPPGS</sequence>
<dbReference type="AlphaFoldDB" id="A0A0N8KDQ8"/>
<evidence type="ECO:0000313" key="4">
    <source>
        <dbReference type="Proteomes" id="UP000050497"/>
    </source>
</evidence>
<evidence type="ECO:0000313" key="2">
    <source>
        <dbReference type="EMBL" id="KPQ09218.1"/>
    </source>
</evidence>
<protein>
    <submittedName>
        <fullName evidence="2">Uncharacterized protein</fullName>
    </submittedName>
</protein>
<dbReference type="RefSeq" id="WP_074445628.1">
    <property type="nucleotide sequence ID" value="NZ_FMBM01000002.1"/>
</dbReference>
<dbReference type="EMBL" id="FMBM01000002">
    <property type="protein sequence ID" value="SCC82061.1"/>
    <property type="molecule type" value="Genomic_DNA"/>
</dbReference>
<feature type="region of interest" description="Disordered" evidence="1">
    <location>
        <begin position="60"/>
        <end position="84"/>
    </location>
</feature>
<dbReference type="EMBL" id="LJSX01000032">
    <property type="protein sequence ID" value="KPQ09218.1"/>
    <property type="molecule type" value="Genomic_DNA"/>
</dbReference>
<dbReference type="PATRIC" id="fig|1653334.4.peg.1072"/>
<gene>
    <name evidence="3" type="ORF">GA0071312_3036</name>
    <name evidence="2" type="ORF">HLUCCO17_15775</name>
</gene>
<dbReference type="Proteomes" id="UP000182800">
    <property type="component" value="Unassembled WGS sequence"/>
</dbReference>
<reference evidence="2 4" key="1">
    <citation type="submission" date="2015-09" db="EMBL/GenBank/DDBJ databases">
        <title>Identification and resolution of microdiversity through metagenomic sequencing of parallel consortia.</title>
        <authorList>
            <person name="Nelson W.C."/>
            <person name="Romine M.F."/>
            <person name="Lindemann S.R."/>
        </authorList>
    </citation>
    <scope>NUCLEOTIDE SEQUENCE [LARGE SCALE GENOMIC DNA]</scope>
    <source>
        <strain evidence="2">HL-109</strain>
    </source>
</reference>
<dbReference type="Proteomes" id="UP000050497">
    <property type="component" value="Unassembled WGS sequence"/>
</dbReference>
<evidence type="ECO:0000313" key="3">
    <source>
        <dbReference type="EMBL" id="SCC82061.1"/>
    </source>
</evidence>
<name>A0A0N8KDQ8_9HYPH</name>
<keyword evidence="5" id="KW-1185">Reference proteome</keyword>
<evidence type="ECO:0000256" key="1">
    <source>
        <dbReference type="SAM" id="MobiDB-lite"/>
    </source>
</evidence>
<dbReference type="STRING" id="1653334.GA0071312_3036"/>
<proteinExistence type="predicted"/>
<evidence type="ECO:0000313" key="5">
    <source>
        <dbReference type="Proteomes" id="UP000182800"/>
    </source>
</evidence>
<reference evidence="3 5" key="2">
    <citation type="submission" date="2016-08" db="EMBL/GenBank/DDBJ databases">
        <authorList>
            <person name="Varghese N."/>
            <person name="Submissions Spin"/>
        </authorList>
    </citation>
    <scope>NUCLEOTIDE SEQUENCE [LARGE SCALE GENOMIC DNA]</scope>
    <source>
        <strain evidence="3 5">HL-109</strain>
    </source>
</reference>
<accession>A0A0N8KDQ8</accession>